<dbReference type="Pfam" id="PF11951">
    <property type="entry name" value="Fungal_trans_2"/>
    <property type="match status" value="1"/>
</dbReference>
<evidence type="ECO:0000256" key="1">
    <source>
        <dbReference type="ARBA" id="ARBA00004123"/>
    </source>
</evidence>
<sequence length="575" mass="63250">MGSGTRSRNGCWTCRLRRKKCDERRPFCSICEGLGITCAAYGPRPEWMDGAEKEKEAAINTRREIKIASRRDLRDTSRDSSGPAGTTPREASPLSGQTPGPGANSIEHHPENQLPSVISPAPPKPPPPATSVPGNATDYILPRTIKEREACLLMFYLDYVFPRQFKMHSPSIADGGRGWLLSLFLRTPPLYHVTLALSAHCLDNLNHPDGGDEYKTISLEELDLALQHMQQYIHGFISREDSLSLEENIKVCGCILQMIAFECFKGGTDQWRLHLDAASKIIPVIIEVLLSQPTSKVSPYVTSTPPATELESVSATDGAAMEFIAGVFIWFEIIGSITTGARPCLESYHEALLGGVRPVVDIQKIMGIEAWVIILIGKIASLDHWKRDSQRSRGLSMMSLASKAAEIERDLESGLARLGLSPTSGESAKTCNGRSDGISLANLAPHSRYVSQIYILAALIYLHVVVSGPVPEVPEVRSNVLRACESLKALPNPQLVRSLYWPILVTGSMAMPHEEPFFRDLISTSGITRSTPGIGWHVLTILERCWSSRGASLPRGDQGYWTTMMSHVNLELLVY</sequence>
<feature type="compositionally biased region" description="Pro residues" evidence="3">
    <location>
        <begin position="120"/>
        <end position="130"/>
    </location>
</feature>
<evidence type="ECO:0000256" key="3">
    <source>
        <dbReference type="SAM" id="MobiDB-lite"/>
    </source>
</evidence>
<organism evidence="5 6">
    <name type="scientific">Coleophoma cylindrospora</name>
    <dbReference type="NCBI Taxonomy" id="1849047"/>
    <lineage>
        <taxon>Eukaryota</taxon>
        <taxon>Fungi</taxon>
        <taxon>Dikarya</taxon>
        <taxon>Ascomycota</taxon>
        <taxon>Pezizomycotina</taxon>
        <taxon>Leotiomycetes</taxon>
        <taxon>Helotiales</taxon>
        <taxon>Dermateaceae</taxon>
        <taxon>Coleophoma</taxon>
    </lineage>
</organism>
<dbReference type="PROSITE" id="PS50048">
    <property type="entry name" value="ZN2_CY6_FUNGAL_2"/>
    <property type="match status" value="1"/>
</dbReference>
<keyword evidence="2" id="KW-0539">Nucleus</keyword>
<dbReference type="STRING" id="1849047.A0A3D8RC06"/>
<evidence type="ECO:0000313" key="5">
    <source>
        <dbReference type="EMBL" id="RDW71589.1"/>
    </source>
</evidence>
<dbReference type="OrthoDB" id="5213892at2759"/>
<dbReference type="CDD" id="cd00067">
    <property type="entry name" value="GAL4"/>
    <property type="match status" value="1"/>
</dbReference>
<dbReference type="Gene3D" id="4.10.240.10">
    <property type="entry name" value="Zn(2)-C6 fungal-type DNA-binding domain"/>
    <property type="match status" value="1"/>
</dbReference>
<reference evidence="5 6" key="1">
    <citation type="journal article" date="2018" name="IMA Fungus">
        <title>IMA Genome-F 9: Draft genome sequence of Annulohypoxylon stygium, Aspergillus mulundensis, Berkeleyomyces basicola (syn. Thielaviopsis basicola), Ceratocystis smalleyi, two Cercospora beticola strains, Coleophoma cylindrospora, Fusarium fracticaudum, Phialophora cf. hyalina, and Morchella septimelata.</title>
        <authorList>
            <person name="Wingfield B.D."/>
            <person name="Bills G.F."/>
            <person name="Dong Y."/>
            <person name="Huang W."/>
            <person name="Nel W.J."/>
            <person name="Swalarsk-Parry B.S."/>
            <person name="Vaghefi N."/>
            <person name="Wilken P.M."/>
            <person name="An Z."/>
            <person name="de Beer Z.W."/>
            <person name="De Vos L."/>
            <person name="Chen L."/>
            <person name="Duong T.A."/>
            <person name="Gao Y."/>
            <person name="Hammerbacher A."/>
            <person name="Kikkert J.R."/>
            <person name="Li Y."/>
            <person name="Li H."/>
            <person name="Li K."/>
            <person name="Li Q."/>
            <person name="Liu X."/>
            <person name="Ma X."/>
            <person name="Naidoo K."/>
            <person name="Pethybridge S.J."/>
            <person name="Sun J."/>
            <person name="Steenkamp E.T."/>
            <person name="van der Nest M.A."/>
            <person name="van Wyk S."/>
            <person name="Wingfield M.J."/>
            <person name="Xiong C."/>
            <person name="Yue Q."/>
            <person name="Zhang X."/>
        </authorList>
    </citation>
    <scope>NUCLEOTIDE SEQUENCE [LARGE SCALE GENOMIC DNA]</scope>
    <source>
        <strain evidence="5 6">BP6252</strain>
    </source>
</reference>
<feature type="compositionally biased region" description="Basic and acidic residues" evidence="3">
    <location>
        <begin position="61"/>
        <end position="78"/>
    </location>
</feature>
<dbReference type="SUPFAM" id="SSF57701">
    <property type="entry name" value="Zn2/Cys6 DNA-binding domain"/>
    <property type="match status" value="1"/>
</dbReference>
<proteinExistence type="predicted"/>
<dbReference type="GO" id="GO:0045944">
    <property type="term" value="P:positive regulation of transcription by RNA polymerase II"/>
    <property type="evidence" value="ECO:0007669"/>
    <property type="project" value="TreeGrafter"/>
</dbReference>
<dbReference type="PANTHER" id="PTHR37534:SF26">
    <property type="entry name" value="TRANSCRIPTION FACTOR, PUTATIVE-RELATED"/>
    <property type="match status" value="1"/>
</dbReference>
<feature type="domain" description="Zn(2)-C6 fungal-type" evidence="4">
    <location>
        <begin position="10"/>
        <end position="38"/>
    </location>
</feature>
<protein>
    <recommendedName>
        <fullName evidence="4">Zn(2)-C6 fungal-type domain-containing protein</fullName>
    </recommendedName>
</protein>
<dbReference type="GO" id="GO:0008270">
    <property type="term" value="F:zinc ion binding"/>
    <property type="evidence" value="ECO:0007669"/>
    <property type="project" value="InterPro"/>
</dbReference>
<dbReference type="GO" id="GO:0000981">
    <property type="term" value="F:DNA-binding transcription factor activity, RNA polymerase II-specific"/>
    <property type="evidence" value="ECO:0007669"/>
    <property type="project" value="InterPro"/>
</dbReference>
<dbReference type="PROSITE" id="PS00463">
    <property type="entry name" value="ZN2_CY6_FUNGAL_1"/>
    <property type="match status" value="1"/>
</dbReference>
<gene>
    <name evidence="5" type="ORF">BP6252_08152</name>
</gene>
<dbReference type="AlphaFoldDB" id="A0A3D8RC06"/>
<dbReference type="PANTHER" id="PTHR37534">
    <property type="entry name" value="TRANSCRIPTIONAL ACTIVATOR PROTEIN UGA3"/>
    <property type="match status" value="1"/>
</dbReference>
<feature type="region of interest" description="Disordered" evidence="3">
    <location>
        <begin position="61"/>
        <end position="135"/>
    </location>
</feature>
<dbReference type="GO" id="GO:0000976">
    <property type="term" value="F:transcription cis-regulatory region binding"/>
    <property type="evidence" value="ECO:0007669"/>
    <property type="project" value="TreeGrafter"/>
</dbReference>
<dbReference type="Proteomes" id="UP000256645">
    <property type="component" value="Unassembled WGS sequence"/>
</dbReference>
<evidence type="ECO:0000313" key="6">
    <source>
        <dbReference type="Proteomes" id="UP000256645"/>
    </source>
</evidence>
<dbReference type="InterPro" id="IPR001138">
    <property type="entry name" value="Zn2Cys6_DnaBD"/>
</dbReference>
<dbReference type="InterPro" id="IPR021858">
    <property type="entry name" value="Fun_TF"/>
</dbReference>
<dbReference type="InterPro" id="IPR036864">
    <property type="entry name" value="Zn2-C6_fun-type_DNA-bd_sf"/>
</dbReference>
<comment type="subcellular location">
    <subcellularLocation>
        <location evidence="1">Nucleus</location>
    </subcellularLocation>
</comment>
<dbReference type="EMBL" id="PDLM01000008">
    <property type="protein sequence ID" value="RDW71589.1"/>
    <property type="molecule type" value="Genomic_DNA"/>
</dbReference>
<dbReference type="Pfam" id="PF00172">
    <property type="entry name" value="Zn_clus"/>
    <property type="match status" value="1"/>
</dbReference>
<keyword evidence="6" id="KW-1185">Reference proteome</keyword>
<dbReference type="SMART" id="SM00066">
    <property type="entry name" value="GAL4"/>
    <property type="match status" value="1"/>
</dbReference>
<dbReference type="GO" id="GO:0005634">
    <property type="term" value="C:nucleus"/>
    <property type="evidence" value="ECO:0007669"/>
    <property type="project" value="UniProtKB-SubCell"/>
</dbReference>
<accession>A0A3D8RC06</accession>
<evidence type="ECO:0000259" key="4">
    <source>
        <dbReference type="PROSITE" id="PS50048"/>
    </source>
</evidence>
<comment type="caution">
    <text evidence="5">The sequence shown here is derived from an EMBL/GenBank/DDBJ whole genome shotgun (WGS) entry which is preliminary data.</text>
</comment>
<evidence type="ECO:0000256" key="2">
    <source>
        <dbReference type="ARBA" id="ARBA00023242"/>
    </source>
</evidence>
<name>A0A3D8RC06_9HELO</name>